<reference evidence="1" key="1">
    <citation type="submission" date="2022-07" db="EMBL/GenBank/DDBJ databases">
        <title>Genome analysis of Parmales, a sister group of diatoms, reveals the evolutionary specialization of diatoms from phago-mixotrophs to photoautotrophs.</title>
        <authorList>
            <person name="Ban H."/>
            <person name="Sato S."/>
            <person name="Yoshikawa S."/>
            <person name="Kazumasa Y."/>
            <person name="Nakamura Y."/>
            <person name="Ichinomiya M."/>
            <person name="Saitoh K."/>
            <person name="Sato N."/>
            <person name="Blanc-Mathieu R."/>
            <person name="Endo H."/>
            <person name="Kuwata A."/>
            <person name="Ogata H."/>
        </authorList>
    </citation>
    <scope>NUCLEOTIDE SEQUENCE</scope>
</reference>
<proteinExistence type="predicted"/>
<comment type="caution">
    <text evidence="1">The sequence shown here is derived from an EMBL/GenBank/DDBJ whole genome shotgun (WGS) entry which is preliminary data.</text>
</comment>
<dbReference type="AlphaFoldDB" id="A0A9W7G127"/>
<keyword evidence="2" id="KW-1185">Reference proteome</keyword>
<evidence type="ECO:0000313" key="1">
    <source>
        <dbReference type="EMBL" id="GMI27488.1"/>
    </source>
</evidence>
<dbReference type="Proteomes" id="UP001165082">
    <property type="component" value="Unassembled WGS sequence"/>
</dbReference>
<protein>
    <submittedName>
        <fullName evidence="1">Uncharacterized protein</fullName>
    </submittedName>
</protein>
<sequence>MSNETIVDTEVFMEYVEAVFTPVVDFIDVRVHGTGPTLEDESAHVVVSDLSLVDVDGSESIEVYVVVKDTSGLVNVGSNSHSHPDSDSDSDAYSYSYSYSSTEDSASNAGYLAQKATISDNEIFIDGVFVGFFNTSIPGVSESKPFSDSSAEYLVYQIPVDDMNEIDLIFEAAKDFSGLVDAVIYYKITDDAPSLEGTSASPRMEKSATVPFSISFLPVAEDFDLSFNDQMIGEGEQVFIDTTTFMSGDADGSEKHQLYFGISEDRESVSVFTLDDVEIHPMHKHDFNIIGEGFQTPGMSMYNLTVSGGGFIEGVYIKAREYFSGPI</sequence>
<organism evidence="1 2">
    <name type="scientific">Triparma retinervis</name>
    <dbReference type="NCBI Taxonomy" id="2557542"/>
    <lineage>
        <taxon>Eukaryota</taxon>
        <taxon>Sar</taxon>
        <taxon>Stramenopiles</taxon>
        <taxon>Ochrophyta</taxon>
        <taxon>Bolidophyceae</taxon>
        <taxon>Parmales</taxon>
        <taxon>Triparmaceae</taxon>
        <taxon>Triparma</taxon>
    </lineage>
</organism>
<dbReference type="EMBL" id="BRXZ01008521">
    <property type="protein sequence ID" value="GMI27488.1"/>
    <property type="molecule type" value="Genomic_DNA"/>
</dbReference>
<feature type="non-terminal residue" evidence="1">
    <location>
        <position position="327"/>
    </location>
</feature>
<evidence type="ECO:0000313" key="2">
    <source>
        <dbReference type="Proteomes" id="UP001165082"/>
    </source>
</evidence>
<name>A0A9W7G127_9STRA</name>
<accession>A0A9W7G127</accession>
<gene>
    <name evidence="1" type="ORF">TrRE_jg1139</name>
</gene>